<dbReference type="SMART" id="SM01274">
    <property type="entry name" value="malic"/>
    <property type="match status" value="1"/>
</dbReference>
<dbReference type="InterPro" id="IPR051674">
    <property type="entry name" value="Malate_Decarboxylase"/>
</dbReference>
<dbReference type="InterPro" id="IPR042113">
    <property type="entry name" value="P_AcTrfase_dom1"/>
</dbReference>
<dbReference type="InterPro" id="IPR012188">
    <property type="entry name" value="ME_PTA"/>
</dbReference>
<evidence type="ECO:0000256" key="1">
    <source>
        <dbReference type="ARBA" id="ARBA00001936"/>
    </source>
</evidence>
<evidence type="ECO:0000256" key="3">
    <source>
        <dbReference type="ARBA" id="ARBA00007686"/>
    </source>
</evidence>
<dbReference type="Pfam" id="PF01515">
    <property type="entry name" value="PTA_PTB"/>
    <property type="match status" value="1"/>
</dbReference>
<evidence type="ECO:0000256" key="2">
    <source>
        <dbReference type="ARBA" id="ARBA00001946"/>
    </source>
</evidence>
<dbReference type="EMBL" id="BAAAFZ010000013">
    <property type="protein sequence ID" value="GAA0576380.1"/>
    <property type="molecule type" value="Genomic_DNA"/>
</dbReference>
<dbReference type="PANTHER" id="PTHR43237:SF4">
    <property type="entry name" value="NADP-DEPENDENT MALIC ENZYME"/>
    <property type="match status" value="1"/>
</dbReference>
<dbReference type="InterPro" id="IPR036291">
    <property type="entry name" value="NAD(P)-bd_dom_sf"/>
</dbReference>
<dbReference type="InterPro" id="IPR012301">
    <property type="entry name" value="Malic_N_dom"/>
</dbReference>
<keyword evidence="7" id="KW-0511">Multifunctional enzyme</keyword>
<dbReference type="Gene3D" id="3.40.50.720">
    <property type="entry name" value="NAD(P)-binding Rossmann-like Domain"/>
    <property type="match status" value="1"/>
</dbReference>
<sequence>MDEDFRKAALDYHRLPRPGKLAVEPTKRMATQRDLGLAYSPGVAAACEAIAADPNAAWELTARGNMVAVVTNGTAVLGLGAIGALASKPVMEGKAVLFKKFAGIDSIDIEVDERDPAKLIEVVAALEPSFGAINLEDIKAPECFEVERTLRERMRIPVFHDDQHGTAIIVAAAVLNGLILQGKDISEVKLVNTGGGAAALACLDLLVERGLRRENVTVCDIEGVVYKGRSSGMDPYKARYARDTEARRLEEVLEGCDVFLGLSAPRVLKAEWLPRLAPKPLVLALANPDPEILPEAVRAVRPDAIVATGRSDYPNQVNNVLCFPFIFRGALDVGATAINEAMKIAAAEAIARLARVEASEVVAAAYGGNAPVFGPDYIIPKPFDPRLILEIAPAVARAAMESGVARRPIEDFAQYRRELERFVFRTGYLMRPIFEAARQTAMRVAYSEGEDERTLRAVQTVLDEGIAEPVLIGRREVIEARCRAMGLRMDLSESVQVLDPAKDRETFEPLVKLYQRKVGRRGVPPEAAARRIGTRPTVAASLLLEAGLVDAAICGGSGNWMNQWHYAFDIIGKRPDVGRVYALSAVIIPSGTLFFVDTHLLVEPTAEQVAEMTCLAAEQVRAFGIVPKVALVSHSSFGASQAPSARTMREALKLLRAREPDLEVDGEMHADAALVPAIRARAVPESALTDTANLLVFPNLDSANISFNLLKAAADGLQLGPVLLGMNKPVHVLVPSVTARGIVNLTALAAHQAQGQEKDEAGAAGG</sequence>
<evidence type="ECO:0000256" key="7">
    <source>
        <dbReference type="ARBA" id="ARBA00023268"/>
    </source>
</evidence>
<feature type="domain" description="Malic enzyme NAD-binding" evidence="8">
    <location>
        <begin position="163"/>
        <end position="400"/>
    </location>
</feature>
<reference evidence="11" key="1">
    <citation type="journal article" date="2019" name="Int. J. Syst. Evol. Microbiol.">
        <title>The Global Catalogue of Microorganisms (GCM) 10K type strain sequencing project: providing services to taxonomists for standard genome sequencing and annotation.</title>
        <authorList>
            <consortium name="The Broad Institute Genomics Platform"/>
            <consortium name="The Broad Institute Genome Sequencing Center for Infectious Disease"/>
            <person name="Wu L."/>
            <person name="Ma J."/>
        </authorList>
    </citation>
    <scope>NUCLEOTIDE SEQUENCE [LARGE SCALE GENOMIC DNA]</scope>
    <source>
        <strain evidence="11">JCM 9933</strain>
    </source>
</reference>
<dbReference type="PIRSF" id="PIRSF036684">
    <property type="entry name" value="ME_PTA"/>
    <property type="match status" value="1"/>
</dbReference>
<gene>
    <name evidence="10" type="ORF">GCM10009416_13760</name>
</gene>
<evidence type="ECO:0000313" key="10">
    <source>
        <dbReference type="EMBL" id="GAA0576380.1"/>
    </source>
</evidence>
<dbReference type="Proteomes" id="UP001501588">
    <property type="component" value="Unassembled WGS sequence"/>
</dbReference>
<dbReference type="Pfam" id="PF03949">
    <property type="entry name" value="Malic_M"/>
    <property type="match status" value="1"/>
</dbReference>
<dbReference type="SUPFAM" id="SSF53223">
    <property type="entry name" value="Aminoacid dehydrogenase-like, N-terminal domain"/>
    <property type="match status" value="1"/>
</dbReference>
<dbReference type="SUPFAM" id="SSF53659">
    <property type="entry name" value="Isocitrate/Isopropylmalate dehydrogenase-like"/>
    <property type="match status" value="1"/>
</dbReference>
<dbReference type="InterPro" id="IPR045213">
    <property type="entry name" value="Malic_NAD-bd_bact_type"/>
</dbReference>
<keyword evidence="6" id="KW-0560">Oxidoreductase</keyword>
<dbReference type="InterPro" id="IPR002505">
    <property type="entry name" value="PTA_PTB"/>
</dbReference>
<dbReference type="Gene3D" id="3.40.50.10380">
    <property type="entry name" value="Malic enzyme, N-terminal domain"/>
    <property type="match status" value="1"/>
</dbReference>
<dbReference type="RefSeq" id="WP_343894455.1">
    <property type="nucleotide sequence ID" value="NZ_BAAAFZ010000013.1"/>
</dbReference>
<dbReference type="Pfam" id="PF00390">
    <property type="entry name" value="malic"/>
    <property type="match status" value="1"/>
</dbReference>
<evidence type="ECO:0000259" key="8">
    <source>
        <dbReference type="SMART" id="SM00919"/>
    </source>
</evidence>
<comment type="similarity">
    <text evidence="4">In the C-terminal section; belongs to the phosphate acetyltransferase and butyryltransferase family.</text>
</comment>
<organism evidence="10 11">
    <name type="scientific">Craurococcus roseus</name>
    <dbReference type="NCBI Taxonomy" id="77585"/>
    <lineage>
        <taxon>Bacteria</taxon>
        <taxon>Pseudomonadati</taxon>
        <taxon>Pseudomonadota</taxon>
        <taxon>Alphaproteobacteria</taxon>
        <taxon>Acetobacterales</taxon>
        <taxon>Acetobacteraceae</taxon>
        <taxon>Craurococcus</taxon>
    </lineage>
</organism>
<comment type="caution">
    <text evidence="10">The sequence shown here is derived from an EMBL/GenBank/DDBJ whole genome shotgun (WGS) entry which is preliminary data.</text>
</comment>
<dbReference type="Gene3D" id="3.40.50.10950">
    <property type="match status" value="1"/>
</dbReference>
<name>A0ABP3PZE0_9PROT</name>
<dbReference type="InterPro" id="IPR037062">
    <property type="entry name" value="Malic_N_dom_sf"/>
</dbReference>
<evidence type="ECO:0000259" key="9">
    <source>
        <dbReference type="SMART" id="SM01274"/>
    </source>
</evidence>
<proteinExistence type="inferred from homology"/>
<comment type="cofactor">
    <cofactor evidence="1">
        <name>Mn(2+)</name>
        <dbReference type="ChEBI" id="CHEBI:29035"/>
    </cofactor>
</comment>
<feature type="domain" description="Malic enzyme N-terminal" evidence="9">
    <location>
        <begin position="18"/>
        <end position="151"/>
    </location>
</feature>
<dbReference type="CDD" id="cd05311">
    <property type="entry name" value="NAD_bind_2_malic_enz"/>
    <property type="match status" value="1"/>
</dbReference>
<comment type="cofactor">
    <cofactor evidence="2">
        <name>Mg(2+)</name>
        <dbReference type="ChEBI" id="CHEBI:18420"/>
    </cofactor>
</comment>
<evidence type="ECO:0000256" key="4">
    <source>
        <dbReference type="ARBA" id="ARBA00008756"/>
    </source>
</evidence>
<evidence type="ECO:0000313" key="11">
    <source>
        <dbReference type="Proteomes" id="UP001501588"/>
    </source>
</evidence>
<dbReference type="SMART" id="SM00919">
    <property type="entry name" value="Malic_M"/>
    <property type="match status" value="1"/>
</dbReference>
<dbReference type="InterPro" id="IPR015884">
    <property type="entry name" value="Malic_enzyme_CS"/>
</dbReference>
<dbReference type="InterPro" id="IPR042112">
    <property type="entry name" value="P_AcTrfase_dom2"/>
</dbReference>
<dbReference type="SUPFAM" id="SSF51735">
    <property type="entry name" value="NAD(P)-binding Rossmann-fold domains"/>
    <property type="match status" value="1"/>
</dbReference>
<comment type="similarity">
    <text evidence="3">In the N-terminal section; belongs to the malic enzymes family.</text>
</comment>
<dbReference type="InterPro" id="IPR012302">
    <property type="entry name" value="Malic_NAD-bd"/>
</dbReference>
<keyword evidence="5" id="KW-0479">Metal-binding</keyword>
<protein>
    <submittedName>
        <fullName evidence="10">NADP-dependent malic enzyme</fullName>
    </submittedName>
</protein>
<accession>A0ABP3PZE0</accession>
<dbReference type="PANTHER" id="PTHR43237">
    <property type="entry name" value="NADP-DEPENDENT MALIC ENZYME"/>
    <property type="match status" value="1"/>
</dbReference>
<dbReference type="PROSITE" id="PS00331">
    <property type="entry name" value="MALIC_ENZYMES"/>
    <property type="match status" value="1"/>
</dbReference>
<evidence type="ECO:0000256" key="6">
    <source>
        <dbReference type="ARBA" id="ARBA00023002"/>
    </source>
</evidence>
<dbReference type="Gene3D" id="3.40.50.10750">
    <property type="entry name" value="Isocitrate/Isopropylmalate dehydrogenase-like"/>
    <property type="match status" value="1"/>
</dbReference>
<evidence type="ECO:0000256" key="5">
    <source>
        <dbReference type="ARBA" id="ARBA00022723"/>
    </source>
</evidence>
<keyword evidence="11" id="KW-1185">Reference proteome</keyword>
<dbReference type="InterPro" id="IPR046346">
    <property type="entry name" value="Aminoacid_DH-like_N_sf"/>
</dbReference>